<feature type="chain" id="PRO_5025629051" evidence="1">
    <location>
        <begin position="22"/>
        <end position="339"/>
    </location>
</feature>
<comment type="caution">
    <text evidence="2">The sequence shown here is derived from an EMBL/GenBank/DDBJ whole genome shotgun (WGS) entry which is preliminary data.</text>
</comment>
<keyword evidence="3" id="KW-1185">Reference proteome</keyword>
<dbReference type="Proteomes" id="UP000467841">
    <property type="component" value="Unassembled WGS sequence"/>
</dbReference>
<accession>A0A6D2JAU3</accession>
<gene>
    <name evidence="2" type="ORF">MERR_LOCUS27589</name>
</gene>
<reference evidence="2" key="1">
    <citation type="submission" date="2020-01" db="EMBL/GenBank/DDBJ databases">
        <authorList>
            <person name="Mishra B."/>
        </authorList>
    </citation>
    <scope>NUCLEOTIDE SEQUENCE [LARGE SCALE GENOMIC DNA]</scope>
</reference>
<dbReference type="EMBL" id="CACVBM020001228">
    <property type="protein sequence ID" value="CAA7040354.1"/>
    <property type="molecule type" value="Genomic_DNA"/>
</dbReference>
<feature type="signal peptide" evidence="1">
    <location>
        <begin position="1"/>
        <end position="21"/>
    </location>
</feature>
<organism evidence="2 3">
    <name type="scientific">Microthlaspi erraticum</name>
    <dbReference type="NCBI Taxonomy" id="1685480"/>
    <lineage>
        <taxon>Eukaryota</taxon>
        <taxon>Viridiplantae</taxon>
        <taxon>Streptophyta</taxon>
        <taxon>Embryophyta</taxon>
        <taxon>Tracheophyta</taxon>
        <taxon>Spermatophyta</taxon>
        <taxon>Magnoliopsida</taxon>
        <taxon>eudicotyledons</taxon>
        <taxon>Gunneridae</taxon>
        <taxon>Pentapetalae</taxon>
        <taxon>rosids</taxon>
        <taxon>malvids</taxon>
        <taxon>Brassicales</taxon>
        <taxon>Brassicaceae</taxon>
        <taxon>Coluteocarpeae</taxon>
        <taxon>Microthlaspi</taxon>
    </lineage>
</organism>
<proteinExistence type="predicted"/>
<dbReference type="AlphaFoldDB" id="A0A6D2JAU3"/>
<evidence type="ECO:0000256" key="1">
    <source>
        <dbReference type="SAM" id="SignalP"/>
    </source>
</evidence>
<keyword evidence="1" id="KW-0732">Signal</keyword>
<evidence type="ECO:0000313" key="2">
    <source>
        <dbReference type="EMBL" id="CAA7040354.1"/>
    </source>
</evidence>
<name>A0A6D2JAU3_9BRAS</name>
<evidence type="ECO:0000313" key="3">
    <source>
        <dbReference type="Proteomes" id="UP000467841"/>
    </source>
</evidence>
<protein>
    <submittedName>
        <fullName evidence="2">Uncharacterized protein</fullName>
    </submittedName>
</protein>
<sequence length="339" mass="37575">MRLLLCISLILSISLLRCASPSPVAVSRRHVEFLRTKLSSSLSFISPEETVRCRIRLPHHLTHPLPEPPDLQLFSALSPTDFAFPNVLGVAARDLCSGVISGDDLFRCGVSDGPSWNTGVHSRSPPNHNSFQSPRPTVFIGWAWPNMPYLGRLLSTCFKPGPIVFVAYLDRLVSSLLRSCNAGMFSTPHVWEMFNISPSSVGMERSFPPSSFHKERSFPHPSFSMRSGLFSVSRLSKFYNILTVLSSYVMVCRGSKGATGFASSYSGGRSWFSTSKSHSIVSRLHQSGLAVISLPTHLSFAYNLLSYKDLSILCFNVFTCYGSFQRGWFILSKLCNTQA</sequence>